<feature type="transmembrane region" description="Helical" evidence="1">
    <location>
        <begin position="32"/>
        <end position="52"/>
    </location>
</feature>
<dbReference type="RefSeq" id="WP_379943935.1">
    <property type="nucleotide sequence ID" value="NZ_JBHTIB010000023.1"/>
</dbReference>
<dbReference type="EMBL" id="JBHTIB010000023">
    <property type="protein sequence ID" value="MFD0837250.1"/>
    <property type="molecule type" value="Genomic_DNA"/>
</dbReference>
<keyword evidence="1" id="KW-0812">Transmembrane</keyword>
<keyword evidence="1" id="KW-0472">Membrane</keyword>
<protein>
    <submittedName>
        <fullName evidence="2">Uncharacterized protein</fullName>
    </submittedName>
</protein>
<keyword evidence="3" id="KW-1185">Reference proteome</keyword>
<name>A0ABW3BW78_9FLAO</name>
<gene>
    <name evidence="2" type="ORF">ACFQ0I_15835</name>
</gene>
<reference evidence="3" key="1">
    <citation type="journal article" date="2019" name="Int. J. Syst. Evol. Microbiol.">
        <title>The Global Catalogue of Microorganisms (GCM) 10K type strain sequencing project: providing services to taxonomists for standard genome sequencing and annotation.</title>
        <authorList>
            <consortium name="The Broad Institute Genomics Platform"/>
            <consortium name="The Broad Institute Genome Sequencing Center for Infectious Disease"/>
            <person name="Wu L."/>
            <person name="Ma J."/>
        </authorList>
    </citation>
    <scope>NUCLEOTIDE SEQUENCE [LARGE SCALE GENOMIC DNA]</scope>
    <source>
        <strain evidence="3">CCUG 60529</strain>
    </source>
</reference>
<evidence type="ECO:0000313" key="2">
    <source>
        <dbReference type="EMBL" id="MFD0837250.1"/>
    </source>
</evidence>
<keyword evidence="1" id="KW-1133">Transmembrane helix</keyword>
<evidence type="ECO:0000313" key="3">
    <source>
        <dbReference type="Proteomes" id="UP001597011"/>
    </source>
</evidence>
<proteinExistence type="predicted"/>
<comment type="caution">
    <text evidence="2">The sequence shown here is derived from an EMBL/GenBank/DDBJ whole genome shotgun (WGS) entry which is preliminary data.</text>
</comment>
<accession>A0ABW3BW78</accession>
<dbReference type="Proteomes" id="UP001597011">
    <property type="component" value="Unassembled WGS sequence"/>
</dbReference>
<sequence length="184" mass="21350">MTTKIITILFGLTFLILGLNYGSPIEIMFQPGHRIGTLILTVLIGMTFYFLLKQSSKIKPQWFKILGLGLTGIVFLPYLWIGIWTVIPAIFSSDYPIFEDISEYSNKKGETVKGQFMRISGSIYAYQNRKIIYDFKNGIRISYLYPDNKINGIWNYHRFESDDEIINKTDTIYTAEFKNGRKIK</sequence>
<evidence type="ECO:0000256" key="1">
    <source>
        <dbReference type="SAM" id="Phobius"/>
    </source>
</evidence>
<organism evidence="2 3">
    <name type="scientific">Mariniflexile aquimaris</name>
    <dbReference type="NCBI Taxonomy" id="881009"/>
    <lineage>
        <taxon>Bacteria</taxon>
        <taxon>Pseudomonadati</taxon>
        <taxon>Bacteroidota</taxon>
        <taxon>Flavobacteriia</taxon>
        <taxon>Flavobacteriales</taxon>
        <taxon>Flavobacteriaceae</taxon>
        <taxon>Mariniflexile</taxon>
    </lineage>
</organism>
<feature type="transmembrane region" description="Helical" evidence="1">
    <location>
        <begin position="64"/>
        <end position="87"/>
    </location>
</feature>